<evidence type="ECO:0000313" key="2">
    <source>
        <dbReference type="Proteomes" id="UP000756132"/>
    </source>
</evidence>
<reference evidence="1" key="2">
    <citation type="journal article" date="2022" name="Microb. Genom.">
        <title>A chromosome-scale genome assembly of the tomato pathogen Cladosporium fulvum reveals a compartmentalized genome architecture and the presence of a dispensable chromosome.</title>
        <authorList>
            <person name="Zaccaron A.Z."/>
            <person name="Chen L.H."/>
            <person name="Samaras A."/>
            <person name="Stergiopoulos I."/>
        </authorList>
    </citation>
    <scope>NUCLEOTIDE SEQUENCE</scope>
    <source>
        <strain evidence="1">Race5_Kim</strain>
    </source>
</reference>
<keyword evidence="2" id="KW-1185">Reference proteome</keyword>
<protein>
    <submittedName>
        <fullName evidence="1">Uncharacterized protein</fullName>
    </submittedName>
</protein>
<dbReference type="OrthoDB" id="5302289at2759"/>
<dbReference type="Proteomes" id="UP000756132">
    <property type="component" value="Chromosome 12"/>
</dbReference>
<evidence type="ECO:0000313" key="1">
    <source>
        <dbReference type="EMBL" id="UJO24532.1"/>
    </source>
</evidence>
<organism evidence="1 2">
    <name type="scientific">Passalora fulva</name>
    <name type="common">Tomato leaf mold</name>
    <name type="synonym">Cladosporium fulvum</name>
    <dbReference type="NCBI Taxonomy" id="5499"/>
    <lineage>
        <taxon>Eukaryota</taxon>
        <taxon>Fungi</taxon>
        <taxon>Dikarya</taxon>
        <taxon>Ascomycota</taxon>
        <taxon>Pezizomycotina</taxon>
        <taxon>Dothideomycetes</taxon>
        <taxon>Dothideomycetidae</taxon>
        <taxon>Mycosphaerellales</taxon>
        <taxon>Mycosphaerellaceae</taxon>
        <taxon>Fulvia</taxon>
    </lineage>
</organism>
<sequence>MHIETAFGVPFSPYPSPPSLASSDGSYQQDFFNMGANTNVNMDGTGVLNYQRAIDIARNTEGDLDPTISAYLEGALTDIWGRISLQPETYIMSKDEFAIFNFYRRRFDENEVAEHAVARFWAHTHDAPATAA</sequence>
<name>A0A9Q8PLD7_PASFU</name>
<dbReference type="EMBL" id="CP090174">
    <property type="protein sequence ID" value="UJO24532.1"/>
    <property type="molecule type" value="Genomic_DNA"/>
</dbReference>
<dbReference type="RefSeq" id="XP_047768898.1">
    <property type="nucleotide sequence ID" value="XM_047912708.1"/>
</dbReference>
<gene>
    <name evidence="1" type="ORF">CLAFUR5_13560</name>
</gene>
<proteinExistence type="predicted"/>
<dbReference type="KEGG" id="ffu:CLAFUR5_13560"/>
<dbReference type="AlphaFoldDB" id="A0A9Q8PLD7"/>
<dbReference type="GeneID" id="71993438"/>
<accession>A0A9Q8PLD7</accession>
<reference evidence="1" key="1">
    <citation type="submission" date="2021-12" db="EMBL/GenBank/DDBJ databases">
        <authorList>
            <person name="Zaccaron A."/>
            <person name="Stergiopoulos I."/>
        </authorList>
    </citation>
    <scope>NUCLEOTIDE SEQUENCE</scope>
    <source>
        <strain evidence="1">Race5_Kim</strain>
    </source>
</reference>